<dbReference type="InterPro" id="IPR008965">
    <property type="entry name" value="CBM2/CBM3_carb-bd_dom_sf"/>
</dbReference>
<dbReference type="Gene3D" id="2.60.40.680">
    <property type="match status" value="1"/>
</dbReference>
<dbReference type="Pfam" id="PF18962">
    <property type="entry name" value="Por_Secre_tail"/>
    <property type="match status" value="1"/>
</dbReference>
<dbReference type="PROSITE" id="PS51465">
    <property type="entry name" value="KAZAL_2"/>
    <property type="match status" value="1"/>
</dbReference>
<dbReference type="InterPro" id="IPR002102">
    <property type="entry name" value="Cohesin_dom"/>
</dbReference>
<dbReference type="CDD" id="cd00104">
    <property type="entry name" value="KAZAL_FS"/>
    <property type="match status" value="1"/>
</dbReference>
<dbReference type="SUPFAM" id="SSF49384">
    <property type="entry name" value="Carbohydrate-binding domain"/>
    <property type="match status" value="1"/>
</dbReference>
<evidence type="ECO:0000256" key="1">
    <source>
        <dbReference type="SAM" id="SignalP"/>
    </source>
</evidence>
<evidence type="ECO:0000313" key="3">
    <source>
        <dbReference type="EMBL" id="CAA6825027.1"/>
    </source>
</evidence>
<name>A0A6S6U416_9BACT</name>
<dbReference type="PROSITE" id="PS00018">
    <property type="entry name" value="EF_HAND_1"/>
    <property type="match status" value="1"/>
</dbReference>
<feature type="chain" id="PRO_5028175169" description="Kazal-like domain-containing protein" evidence="1">
    <location>
        <begin position="29"/>
        <end position="846"/>
    </location>
</feature>
<organism evidence="3">
    <name type="scientific">uncultured Aureispira sp</name>
    <dbReference type="NCBI Taxonomy" id="1331704"/>
    <lineage>
        <taxon>Bacteria</taxon>
        <taxon>Pseudomonadati</taxon>
        <taxon>Bacteroidota</taxon>
        <taxon>Saprospiria</taxon>
        <taxon>Saprospirales</taxon>
        <taxon>Saprospiraceae</taxon>
        <taxon>Aureispira</taxon>
        <taxon>environmental samples</taxon>
    </lineage>
</organism>
<dbReference type="InterPro" id="IPR002350">
    <property type="entry name" value="Kazal_dom"/>
</dbReference>
<feature type="domain" description="Kazal-like" evidence="2">
    <location>
        <begin position="372"/>
        <end position="432"/>
    </location>
</feature>
<dbReference type="InterPro" id="IPR018247">
    <property type="entry name" value="EF_Hand_1_Ca_BS"/>
</dbReference>
<reference evidence="3" key="1">
    <citation type="submission" date="2020-01" db="EMBL/GenBank/DDBJ databases">
        <authorList>
            <person name="Meier V. D."/>
            <person name="Meier V D."/>
        </authorList>
    </citation>
    <scope>NUCLEOTIDE SEQUENCE</scope>
    <source>
        <strain evidence="3">HLG_WM_MAG_10</strain>
    </source>
</reference>
<dbReference type="AlphaFoldDB" id="A0A6S6U416"/>
<protein>
    <recommendedName>
        <fullName evidence="2">Kazal-like domain-containing protein</fullName>
    </recommendedName>
</protein>
<dbReference type="Pfam" id="PF00050">
    <property type="entry name" value="Kazal_1"/>
    <property type="match status" value="1"/>
</dbReference>
<dbReference type="InterPro" id="IPR026444">
    <property type="entry name" value="Secre_tail"/>
</dbReference>
<accession>A0A6S6U416</accession>
<dbReference type="Gene3D" id="3.30.60.30">
    <property type="match status" value="1"/>
</dbReference>
<gene>
    <name evidence="3" type="ORF">HELGO_WM20096</name>
</gene>
<dbReference type="GO" id="GO:0030246">
    <property type="term" value="F:carbohydrate binding"/>
    <property type="evidence" value="ECO:0007669"/>
    <property type="project" value="InterPro"/>
</dbReference>
<proteinExistence type="predicted"/>
<feature type="signal peptide" evidence="1">
    <location>
        <begin position="1"/>
        <end position="28"/>
    </location>
</feature>
<keyword evidence="1" id="KW-0732">Signal</keyword>
<dbReference type="GO" id="GO:0000272">
    <property type="term" value="P:polysaccharide catabolic process"/>
    <property type="evidence" value="ECO:0007669"/>
    <property type="project" value="InterPro"/>
</dbReference>
<dbReference type="Gene3D" id="2.60.40.740">
    <property type="match status" value="1"/>
</dbReference>
<dbReference type="InterPro" id="IPR036058">
    <property type="entry name" value="Kazal_dom_sf"/>
</dbReference>
<dbReference type="NCBIfam" id="TIGR04183">
    <property type="entry name" value="Por_Secre_tail"/>
    <property type="match status" value="1"/>
</dbReference>
<dbReference type="EMBL" id="CACVAQ010000356">
    <property type="protein sequence ID" value="CAA6825027.1"/>
    <property type="molecule type" value="Genomic_DNA"/>
</dbReference>
<dbReference type="Pfam" id="PF00963">
    <property type="entry name" value="Cohesin"/>
    <property type="match status" value="1"/>
</dbReference>
<evidence type="ECO:0000259" key="2">
    <source>
        <dbReference type="PROSITE" id="PS51465"/>
    </source>
</evidence>
<dbReference type="SUPFAM" id="SSF100895">
    <property type="entry name" value="Kazal-type serine protease inhibitors"/>
    <property type="match status" value="1"/>
</dbReference>
<sequence length="846" mass="90376">MTKNISLKIQYTIFACLLWAGLSKSTQAQTLSLDYSVDTNCILTLNLLDSTNTVASFSPPYHFSISGINVNSNSLASAIIDLSSLPNGNHDIEVIDGNQNYYLDSTTISCGQTSTLPNFALIDSVFQLPTSCNQCNGSGKIEVVNSNSLYTFEWSDGFVLSNALFSQRNNLCPGVYTIVVTDSIGAKNATSLTVSCNNIYPPQVATCFPDITRYLGFNNQVNISTTDLSAIGINNIQTEAYIIDASGAISETVHFDCNDLGYHYLTLLLIDSALQTSDTCKVLVNIQDSLSTCNGSTGNSNGLIGFTTNASTCNSCDGRYTFLQFEDSLTATGPPTFAWSDGSTAGPTRTNLCPNQNYVLSVSDVNGTMHTATINVACLGNTCIDSNQVDSSLSCPPVYAPVCGCDSVTYVNACVAAYTYGVSRWTQGACNPNGLTLSISTTPAASCDTINTCSGTANISISGGFPPYTVIWSDTSIIGTAPLNICSGNYQVTVTDFQGNIVTSIVTIGIDGCVWPGDTDNNTVANNFDLLPIGLSYGDVGPARTQPSTLWLPFQAFDWNSFPIAGLQNKKHIDSDGNGVIDSLDVDAILLNYGRSYFRSGSNSLPGPIPFGIDAVTVHIGDTITTPIYLGNQSSPVVNAYGVAFTVNYNPAHIEAGSVSASFNGSWLGNDLLQVQKVFDRTGQLQVAISRKDKAPISGHGPIGALHFTIKDDLIMGRLSNSDSITSPVSISDIRLINYRNEELGTTPTTGNITILELLSTHTLTNHELDIQLFPNPTDGLLNIISKKVNLTSIQLFNATGQLIDSNSSPNQHENKISMERLATGIYFLSIQTDQGVFNQKVQVIH</sequence>